<reference evidence="9 10" key="1">
    <citation type="journal article" date="2020" name="Microbiol. Resour. Announc.">
        <title>Draft Genome Sequence of a Cladosporium Species Isolated from the Mesophotic Ascidian Didemnum maculosum.</title>
        <authorList>
            <person name="Gioti A."/>
            <person name="Siaperas R."/>
            <person name="Nikolaivits E."/>
            <person name="Le Goff G."/>
            <person name="Ouazzani J."/>
            <person name="Kotoulas G."/>
            <person name="Topakas E."/>
        </authorList>
    </citation>
    <scope>NUCLEOTIDE SEQUENCE [LARGE SCALE GENOMIC DNA]</scope>
    <source>
        <strain evidence="9 10">TM138-S3</strain>
    </source>
</reference>
<feature type="transmembrane region" description="Helical" evidence="6">
    <location>
        <begin position="464"/>
        <end position="483"/>
    </location>
</feature>
<feature type="transmembrane region" description="Helical" evidence="6">
    <location>
        <begin position="503"/>
        <end position="522"/>
    </location>
</feature>
<gene>
    <name evidence="9" type="ORF">WHR41_03150</name>
</gene>
<dbReference type="Proteomes" id="UP000803884">
    <property type="component" value="Unassembled WGS sequence"/>
</dbReference>
<keyword evidence="2 6" id="KW-0812">Transmembrane</keyword>
<keyword evidence="10" id="KW-1185">Reference proteome</keyword>
<feature type="transmembrane region" description="Helical" evidence="6">
    <location>
        <begin position="232"/>
        <end position="255"/>
    </location>
</feature>
<feature type="transmembrane region" description="Helical" evidence="6">
    <location>
        <begin position="78"/>
        <end position="99"/>
    </location>
</feature>
<feature type="domain" description="Glucose receptor Git3-like N-terminal" evidence="7">
    <location>
        <begin position="76"/>
        <end position="266"/>
    </location>
</feature>
<dbReference type="RefSeq" id="XP_069231047.1">
    <property type="nucleotide sequence ID" value="XM_069371756.1"/>
</dbReference>
<evidence type="ECO:0000256" key="3">
    <source>
        <dbReference type="ARBA" id="ARBA00022989"/>
    </source>
</evidence>
<evidence type="ECO:0000259" key="7">
    <source>
        <dbReference type="Pfam" id="PF11710"/>
    </source>
</evidence>
<evidence type="ECO:0000256" key="5">
    <source>
        <dbReference type="SAM" id="MobiDB-lite"/>
    </source>
</evidence>
<feature type="compositionally biased region" description="Low complexity" evidence="5">
    <location>
        <begin position="584"/>
        <end position="599"/>
    </location>
</feature>
<dbReference type="SUPFAM" id="SSF81321">
    <property type="entry name" value="Family A G protein-coupled receptor-like"/>
    <property type="match status" value="1"/>
</dbReference>
<protein>
    <submittedName>
        <fullName evidence="9">Uncharacterized protein</fullName>
    </submittedName>
</protein>
<evidence type="ECO:0000256" key="4">
    <source>
        <dbReference type="ARBA" id="ARBA00023136"/>
    </source>
</evidence>
<dbReference type="InterPro" id="IPR022596">
    <property type="entry name" value="GPR1/2/3_C"/>
</dbReference>
<feature type="compositionally biased region" description="Basic and acidic residues" evidence="5">
    <location>
        <begin position="633"/>
        <end position="647"/>
    </location>
</feature>
<sequence length="682" mass="76027">MPALQSAESGYNTIQDATNQFMTLVLRSVDALNTAEDDTEFLLARSDTDGMHQRSTGLWTASSVDAAGILAAQQRRQIQIVAASMASVSIAAAICAIYWFWMMRRNYRRDLVLMLILGDFYKSLWYLIHGSVNFARSQVKSEEPFCQVSGFMLQTGLQSCDVAILFISMHMALQIFPPSNSILGHDGLYKVRHWVFGIWVLLPCFTAALAFINPDGAYQAQGAWCWLPTRPFWYRLALSWVPRYLIWLYIMWVAIRIYTHVGYEFRVFGQERDRSSSADLSAQSSAERGAIERHFKERRSQVITSEKNVGVGIAPEDIVPPQPAFTVATPNESDKSLPPNAGRRMSLPAWRSPFGGTSTPTASADDTTLHPNSRSTPTSRRGSRQIAPGVFAEDFIPPPSFDATHARGSITSIASLPRSLDQAALPSISETRASAAASLTSSGAATSLTTHALRQRRRAIQRQLRILFIYPVVYMLLWLIPFIAHCLSYSDYYAQHPVFPISLLSSFCQCFMGFADVCVFCWRERPWRHVPGGDGTFLGSFAFWRGARDEWAHRRRPSRAPNAITSQPASTTGLLGSLKRWSLSRKGSSPASSGSLQRPGLLGGAHKRTPSGGRQTREAELAHERLRLEREDYERNARSLGERRESAVAEMQARAPRKEWFDASLNLSAEEVGEGDGRGKWG</sequence>
<dbReference type="Gene3D" id="1.20.1070.10">
    <property type="entry name" value="Rhodopsin 7-helix transmembrane proteins"/>
    <property type="match status" value="1"/>
</dbReference>
<dbReference type="PANTHER" id="PTHR23112:SF37">
    <property type="entry name" value="G PROTEIN-COUPLED RECEPTOR GPR1"/>
    <property type="match status" value="1"/>
</dbReference>
<organism evidence="9 10">
    <name type="scientific">Cladosporium halotolerans</name>
    <dbReference type="NCBI Taxonomy" id="1052096"/>
    <lineage>
        <taxon>Eukaryota</taxon>
        <taxon>Fungi</taxon>
        <taxon>Dikarya</taxon>
        <taxon>Ascomycota</taxon>
        <taxon>Pezizomycotina</taxon>
        <taxon>Dothideomycetes</taxon>
        <taxon>Dothideomycetidae</taxon>
        <taxon>Cladosporiales</taxon>
        <taxon>Cladosporiaceae</taxon>
        <taxon>Cladosporium</taxon>
    </lineage>
</organism>
<dbReference type="PANTHER" id="PTHR23112">
    <property type="entry name" value="G PROTEIN-COUPLED RECEPTOR 157-RELATED"/>
    <property type="match status" value="1"/>
</dbReference>
<comment type="caution">
    <text evidence="9">The sequence shown here is derived from an EMBL/GenBank/DDBJ whole genome shotgun (WGS) entry which is preliminary data.</text>
</comment>
<dbReference type="Pfam" id="PF11970">
    <property type="entry name" value="GPR_Gpa2_C"/>
    <property type="match status" value="1"/>
</dbReference>
<dbReference type="Pfam" id="PF11710">
    <property type="entry name" value="Git3"/>
    <property type="match status" value="1"/>
</dbReference>
<evidence type="ECO:0000259" key="8">
    <source>
        <dbReference type="Pfam" id="PF11970"/>
    </source>
</evidence>
<feature type="region of interest" description="Disordered" evidence="5">
    <location>
        <begin position="584"/>
        <end position="618"/>
    </location>
</feature>
<dbReference type="EMBL" id="JAAQHG020000008">
    <property type="protein sequence ID" value="KAL1587942.1"/>
    <property type="molecule type" value="Genomic_DNA"/>
</dbReference>
<feature type="region of interest" description="Disordered" evidence="5">
    <location>
        <begin position="313"/>
        <end position="386"/>
    </location>
</feature>
<dbReference type="GO" id="GO:0005886">
    <property type="term" value="C:plasma membrane"/>
    <property type="evidence" value="ECO:0007669"/>
    <property type="project" value="TreeGrafter"/>
</dbReference>
<proteinExistence type="predicted"/>
<feature type="region of interest" description="Disordered" evidence="5">
    <location>
        <begin position="633"/>
        <end position="656"/>
    </location>
</feature>
<evidence type="ECO:0000256" key="6">
    <source>
        <dbReference type="SAM" id="Phobius"/>
    </source>
</evidence>
<evidence type="ECO:0000313" key="9">
    <source>
        <dbReference type="EMBL" id="KAL1587942.1"/>
    </source>
</evidence>
<evidence type="ECO:0000313" key="10">
    <source>
        <dbReference type="Proteomes" id="UP000803884"/>
    </source>
</evidence>
<dbReference type="GO" id="GO:0004930">
    <property type="term" value="F:G protein-coupled receptor activity"/>
    <property type="evidence" value="ECO:0007669"/>
    <property type="project" value="TreeGrafter"/>
</dbReference>
<feature type="transmembrane region" description="Helical" evidence="6">
    <location>
        <begin position="194"/>
        <end position="212"/>
    </location>
</feature>
<keyword evidence="3 6" id="KW-1133">Transmembrane helix</keyword>
<accession>A0AB34KV84</accession>
<dbReference type="GO" id="GO:0007189">
    <property type="term" value="P:adenylate cyclase-activating G protein-coupled receptor signaling pathway"/>
    <property type="evidence" value="ECO:0007669"/>
    <property type="project" value="TreeGrafter"/>
</dbReference>
<evidence type="ECO:0000256" key="1">
    <source>
        <dbReference type="ARBA" id="ARBA00004141"/>
    </source>
</evidence>
<feature type="domain" description="G protein-coupled receptor GPR1/2/3 C-terminal" evidence="8">
    <location>
        <begin position="454"/>
        <end position="529"/>
    </location>
</feature>
<feature type="transmembrane region" description="Helical" evidence="6">
    <location>
        <begin position="148"/>
        <end position="173"/>
    </location>
</feature>
<keyword evidence="4 6" id="KW-0472">Membrane</keyword>
<dbReference type="AlphaFoldDB" id="A0AB34KV84"/>
<evidence type="ECO:0000256" key="2">
    <source>
        <dbReference type="ARBA" id="ARBA00022692"/>
    </source>
</evidence>
<feature type="transmembrane region" description="Helical" evidence="6">
    <location>
        <begin position="111"/>
        <end position="128"/>
    </location>
</feature>
<dbReference type="GeneID" id="96004594"/>
<feature type="compositionally biased region" description="Low complexity" evidence="5">
    <location>
        <begin position="357"/>
        <end position="366"/>
    </location>
</feature>
<comment type="subcellular location">
    <subcellularLocation>
        <location evidence="1">Membrane</location>
        <topology evidence="1">Multi-pass membrane protein</topology>
    </subcellularLocation>
</comment>
<dbReference type="InterPro" id="IPR023041">
    <property type="entry name" value="Glucose_rcpt_Git3-like_N"/>
</dbReference>
<name>A0AB34KV84_9PEZI</name>